<keyword evidence="1" id="KW-0812">Transmembrane</keyword>
<dbReference type="EMBL" id="CP099837">
    <property type="protein sequence ID" value="USY19360.1"/>
    <property type="molecule type" value="Genomic_DNA"/>
</dbReference>
<keyword evidence="1" id="KW-1133">Transmembrane helix</keyword>
<organism evidence="2 3">
    <name type="scientific">Nocardiopsis exhalans</name>
    <dbReference type="NCBI Taxonomy" id="163604"/>
    <lineage>
        <taxon>Bacteria</taxon>
        <taxon>Bacillati</taxon>
        <taxon>Actinomycetota</taxon>
        <taxon>Actinomycetes</taxon>
        <taxon>Streptosporangiales</taxon>
        <taxon>Nocardiopsidaceae</taxon>
        <taxon>Nocardiopsis</taxon>
    </lineage>
</organism>
<keyword evidence="3" id="KW-1185">Reference proteome</keyword>
<sequence length="177" mass="20280">MANQGHPYFVEGRMVRTVKFSDFGAFRTPDFLLALGFKSIRGTIVDRVKSEKEFTRNPDDDRVHLRLLAGRISVSFFILFAFVNVPLILAGVVKQNFPNVSIFLFSVVYFYGPLRVFLFMASLFDMALCWMGGKFSDRNILNFPNTYGRGRLVFAFMSFGVGVWAIYSGMVWRDVYS</sequence>
<evidence type="ECO:0000313" key="2">
    <source>
        <dbReference type="EMBL" id="USY19360.1"/>
    </source>
</evidence>
<evidence type="ECO:0000256" key="1">
    <source>
        <dbReference type="SAM" id="Phobius"/>
    </source>
</evidence>
<feature type="transmembrane region" description="Helical" evidence="1">
    <location>
        <begin position="72"/>
        <end position="93"/>
    </location>
</feature>
<evidence type="ECO:0000313" key="3">
    <source>
        <dbReference type="Proteomes" id="UP001055940"/>
    </source>
</evidence>
<proteinExistence type="predicted"/>
<feature type="transmembrane region" description="Helical" evidence="1">
    <location>
        <begin position="152"/>
        <end position="172"/>
    </location>
</feature>
<dbReference type="Proteomes" id="UP001055940">
    <property type="component" value="Chromosome"/>
</dbReference>
<gene>
    <name evidence="2" type="ORF">NE857_29610</name>
</gene>
<protein>
    <submittedName>
        <fullName evidence="2">Uncharacterized protein</fullName>
    </submittedName>
</protein>
<feature type="transmembrane region" description="Helical" evidence="1">
    <location>
        <begin position="113"/>
        <end position="131"/>
    </location>
</feature>
<reference evidence="2" key="1">
    <citation type="submission" date="2022-06" db="EMBL/GenBank/DDBJ databases">
        <authorList>
            <person name="Ping M."/>
        </authorList>
    </citation>
    <scope>NUCLEOTIDE SEQUENCE</scope>
    <source>
        <strain evidence="2">JCM11759T</strain>
    </source>
</reference>
<name>A0ABY5D7K2_9ACTN</name>
<accession>A0ABY5D7K2</accession>
<keyword evidence="1" id="KW-0472">Membrane</keyword>
<dbReference type="RefSeq" id="WP_254418594.1">
    <property type="nucleotide sequence ID" value="NZ_BAAAJB010000015.1"/>
</dbReference>